<gene>
    <name evidence="2" type="ORF">FRC54_08060</name>
</gene>
<keyword evidence="1" id="KW-0472">Membrane</keyword>
<reference evidence="2" key="1">
    <citation type="journal article" date="2020" name="Appl. Environ. Microbiol.">
        <title>Medium-Chain Fatty Acid Synthesis by 'Candidatus Weimeria bifida' gen. nov., sp. nov., and 'Candidatus Pseudoramibacter fermentans' sp. nov.</title>
        <authorList>
            <person name="Scarborough M.J."/>
            <person name="Myers K.S."/>
            <person name="Donohue T.J."/>
            <person name="Noguera D.R."/>
        </authorList>
    </citation>
    <scope>NUCLEOTIDE SEQUENCE</scope>
    <source>
        <strain evidence="2">LCO1.1</strain>
    </source>
</reference>
<proteinExistence type="predicted"/>
<protein>
    <submittedName>
        <fullName evidence="2">Uncharacterized protein</fullName>
    </submittedName>
</protein>
<evidence type="ECO:0000313" key="3">
    <source>
        <dbReference type="Proteomes" id="UP000460257"/>
    </source>
</evidence>
<keyword evidence="3" id="KW-1185">Reference proteome</keyword>
<evidence type="ECO:0000313" key="2">
    <source>
        <dbReference type="EMBL" id="MQN01860.1"/>
    </source>
</evidence>
<keyword evidence="1" id="KW-0812">Transmembrane</keyword>
<keyword evidence="1" id="KW-1133">Transmembrane helix</keyword>
<evidence type="ECO:0000256" key="1">
    <source>
        <dbReference type="SAM" id="Phobius"/>
    </source>
</evidence>
<dbReference type="EMBL" id="VOGC01000006">
    <property type="protein sequence ID" value="MQN01860.1"/>
    <property type="molecule type" value="Genomic_DNA"/>
</dbReference>
<dbReference type="Proteomes" id="UP000460257">
    <property type="component" value="Unassembled WGS sequence"/>
</dbReference>
<feature type="transmembrane region" description="Helical" evidence="1">
    <location>
        <begin position="12"/>
        <end position="29"/>
    </location>
</feature>
<name>A0A6N7J2P0_9FIRM</name>
<accession>A0A6N7J2P0</accession>
<organism evidence="2 3">
    <name type="scientific">Candidatus Weimeria bifida</name>
    <dbReference type="NCBI Taxonomy" id="2599074"/>
    <lineage>
        <taxon>Bacteria</taxon>
        <taxon>Bacillati</taxon>
        <taxon>Bacillota</taxon>
        <taxon>Clostridia</taxon>
        <taxon>Lachnospirales</taxon>
        <taxon>Lachnospiraceae</taxon>
        <taxon>Candidatus Weimeria</taxon>
    </lineage>
</organism>
<dbReference type="AlphaFoldDB" id="A0A6N7J2P0"/>
<sequence>METVFKSFSGLFFFLMITSLGISLIASSIQASNANRALLGYVEEIENSNYSDDVIAACRNDAKVQFGEGKDALEVVKAAQNGKRQVSYARATLKYHFRIPFIGYDTTHSVSSVMT</sequence>
<comment type="caution">
    <text evidence="2">The sequence shown here is derived from an EMBL/GenBank/DDBJ whole genome shotgun (WGS) entry which is preliminary data.</text>
</comment>